<dbReference type="PANTHER" id="PTHR24198:SF165">
    <property type="entry name" value="ANKYRIN REPEAT-CONTAINING PROTEIN-RELATED"/>
    <property type="match status" value="1"/>
</dbReference>
<feature type="domain" description="Nephrocystin 3-like N-terminal" evidence="5">
    <location>
        <begin position="255"/>
        <end position="361"/>
    </location>
</feature>
<evidence type="ECO:0000259" key="4">
    <source>
        <dbReference type="Pfam" id="PF22939"/>
    </source>
</evidence>
<dbReference type="PROSITE" id="PS50088">
    <property type="entry name" value="ANK_REPEAT"/>
    <property type="match status" value="2"/>
</dbReference>
<dbReference type="Pfam" id="PF12796">
    <property type="entry name" value="Ank_2"/>
    <property type="match status" value="2"/>
</dbReference>
<dbReference type="Gene3D" id="1.25.40.20">
    <property type="entry name" value="Ankyrin repeat-containing domain"/>
    <property type="match status" value="1"/>
</dbReference>
<evidence type="ECO:0000256" key="3">
    <source>
        <dbReference type="PROSITE-ProRule" id="PRU00023"/>
    </source>
</evidence>
<dbReference type="PANTHER" id="PTHR24198">
    <property type="entry name" value="ANKYRIN REPEAT AND PROTEIN KINASE DOMAIN-CONTAINING PROTEIN"/>
    <property type="match status" value="1"/>
</dbReference>
<dbReference type="InterPro" id="IPR036770">
    <property type="entry name" value="Ankyrin_rpt-contain_sf"/>
</dbReference>
<feature type="domain" description="GPI inositol-deacylase winged helix" evidence="4">
    <location>
        <begin position="479"/>
        <end position="559"/>
    </location>
</feature>
<evidence type="ECO:0008006" key="8">
    <source>
        <dbReference type="Google" id="ProtNLM"/>
    </source>
</evidence>
<dbReference type="InterPro" id="IPR056884">
    <property type="entry name" value="NPHP3-like_N"/>
</dbReference>
<feature type="repeat" description="ANK" evidence="3">
    <location>
        <begin position="1054"/>
        <end position="1078"/>
    </location>
</feature>
<accession>A0ABR1HIT3</accession>
<organism evidence="6 7">
    <name type="scientific">Neonectria magnoliae</name>
    <dbReference type="NCBI Taxonomy" id="2732573"/>
    <lineage>
        <taxon>Eukaryota</taxon>
        <taxon>Fungi</taxon>
        <taxon>Dikarya</taxon>
        <taxon>Ascomycota</taxon>
        <taxon>Pezizomycotina</taxon>
        <taxon>Sordariomycetes</taxon>
        <taxon>Hypocreomycetidae</taxon>
        <taxon>Hypocreales</taxon>
        <taxon>Nectriaceae</taxon>
        <taxon>Neonectria</taxon>
    </lineage>
</organism>
<dbReference type="SMART" id="SM00248">
    <property type="entry name" value="ANK"/>
    <property type="match status" value="8"/>
</dbReference>
<evidence type="ECO:0000259" key="5">
    <source>
        <dbReference type="Pfam" id="PF24883"/>
    </source>
</evidence>
<dbReference type="Pfam" id="PF24883">
    <property type="entry name" value="NPHP3_N"/>
    <property type="match status" value="1"/>
</dbReference>
<dbReference type="Proteomes" id="UP001498421">
    <property type="component" value="Unassembled WGS sequence"/>
</dbReference>
<dbReference type="EMBL" id="JAZAVK010000125">
    <property type="protein sequence ID" value="KAK7421105.1"/>
    <property type="molecule type" value="Genomic_DNA"/>
</dbReference>
<dbReference type="PROSITE" id="PS50297">
    <property type="entry name" value="ANK_REP_REGION"/>
    <property type="match status" value="2"/>
</dbReference>
<feature type="repeat" description="ANK" evidence="3">
    <location>
        <begin position="887"/>
        <end position="920"/>
    </location>
</feature>
<dbReference type="SUPFAM" id="SSF48403">
    <property type="entry name" value="Ankyrin repeat"/>
    <property type="match status" value="2"/>
</dbReference>
<dbReference type="Gene3D" id="3.40.50.1820">
    <property type="entry name" value="alpha/beta hydrolase"/>
    <property type="match status" value="1"/>
</dbReference>
<evidence type="ECO:0000256" key="1">
    <source>
        <dbReference type="ARBA" id="ARBA00022737"/>
    </source>
</evidence>
<dbReference type="InterPro" id="IPR054471">
    <property type="entry name" value="GPIID_WHD"/>
</dbReference>
<name>A0ABR1HIT3_9HYPO</name>
<dbReference type="InterPro" id="IPR002110">
    <property type="entry name" value="Ankyrin_rpt"/>
</dbReference>
<proteinExistence type="predicted"/>
<comment type="caution">
    <text evidence="6">The sequence shown here is derived from an EMBL/GenBank/DDBJ whole genome shotgun (WGS) entry which is preliminary data.</text>
</comment>
<keyword evidence="7" id="KW-1185">Reference proteome</keyword>
<evidence type="ECO:0000256" key="2">
    <source>
        <dbReference type="ARBA" id="ARBA00023043"/>
    </source>
</evidence>
<dbReference type="SUPFAM" id="SSF53474">
    <property type="entry name" value="alpha/beta-Hydrolases"/>
    <property type="match status" value="1"/>
</dbReference>
<evidence type="ECO:0000313" key="7">
    <source>
        <dbReference type="Proteomes" id="UP001498421"/>
    </source>
</evidence>
<sequence length="1121" mass="126919">MGSGLFITRLTYYSIIVVHGLNPRSKADETHAWDTWRTPPGPEGKLWLRDDLPKELPDARIFLYEYNSTAVYGNDRSTFIYKVNAFLEAIRTKRRKSPGRPLLLLGHSLGGLLIKQALINAHNNEKYHDIKAATQGLAIGEIAAKIALSLGFQKGDNILDTLDKGSMFSDLMQEHWKQRLLEYPIVSFWGTLDNVVPRESTSFGLPGKHENVVSLQATHGGICKFGTSQQGRDNLEPVQANIQGLYEKATENADFEDQKSADTALCCLLRQVFIQRPDLLSDHILRTFEQDGDVLLHSFRELWDIQASVARRNTVGQIVCILDALDECEQADDRRLLLETLSNFYLKDRDTGRLKFLVTNRPYVNIEQGFHHLEMKIPTIHVRGEDQSETDKIAKEIDLVIAARVTEAANKLKLTGEEEQVLREEITEKSNRTYLWIYLIFEAVETWVDRSKSRISKQMKNIPATVDEAYERILSRSPDAERARKLLHIIVAAARPLTLKEMAIAMAIKDSHTSTSQLQLEQETRFRIAVRELCGLFVSIIDVKIYLLHQTAAEFLVERYLADSTTPTGLSGDKTPCLKWKQSLFPNSSNRILGSICARFLLFTDVTAYVRGNSLHKSRFESLSSLDRHYPFLVYSLENWAIHLRKVDIDKGFLLSHMLQLCDINHPVCLFLSWKWWRKTKKDMQPEHLPSLVAASYLGLAAVTRHLLELKDTDANAREGVYGFSALYWAALNGHEAVVKTFVDAENHYRQRVGTMKRLLGIRYVTLDKRIKFDHKRTLSRYYSESYNPTALSGAVCGRHKEVVEQLIATRRMTVAKEMLFEAAKDDHVDVLKALLDTGQVRSTCKARNKQSLLNWAITHKSLEVTKYLLATGRFDIELEINSRDDSGRTPLSYAAEQGHEGVVEQMIATGEADVNSRDDSGRMPLSYAVERGWEGAVRQLLKTTNVDINTPDIYGATPFLMAVSQWRSHWSVVEQLMAHPGINVDCRYNVAAEYGSRDLVKKLLEAGGTSTDTKDNKGRTPLAWFAQRSTRDRSILRLLLDIGEVDVNSRDIDGRTPLMHAAARGKCQKVKALLETGQVETDARNSSGHTATLLCTRLPTPEVSQTEDASLKKILRNRDL</sequence>
<reference evidence="6 7" key="1">
    <citation type="journal article" date="2025" name="Microbiol. Resour. Announc.">
        <title>Draft genome sequences for Neonectria magnoliae and Neonectria punicea, canker pathogens of Liriodendron tulipifera and Acer saccharum in West Virginia.</title>
        <authorList>
            <person name="Petronek H.M."/>
            <person name="Kasson M.T."/>
            <person name="Metheny A.M."/>
            <person name="Stauder C.M."/>
            <person name="Lovett B."/>
            <person name="Lynch S.C."/>
            <person name="Garnas J.R."/>
            <person name="Kasson L.R."/>
            <person name="Stajich J.E."/>
        </authorList>
    </citation>
    <scope>NUCLEOTIDE SEQUENCE [LARGE SCALE GENOMIC DNA]</scope>
    <source>
        <strain evidence="6 7">NRRL 64651</strain>
    </source>
</reference>
<keyword evidence="1" id="KW-0677">Repeat</keyword>
<protein>
    <recommendedName>
        <fullName evidence="8">DUF676 domain-containing protein</fullName>
    </recommendedName>
</protein>
<evidence type="ECO:0000313" key="6">
    <source>
        <dbReference type="EMBL" id="KAK7421105.1"/>
    </source>
</evidence>
<keyword evidence="2 3" id="KW-0040">ANK repeat</keyword>
<dbReference type="Pfam" id="PF22939">
    <property type="entry name" value="WHD_GPIID"/>
    <property type="match status" value="1"/>
</dbReference>
<dbReference type="InterPro" id="IPR029058">
    <property type="entry name" value="AB_hydrolase_fold"/>
</dbReference>
<gene>
    <name evidence="6" type="ORF">QQZ08_010109</name>
</gene>